<dbReference type="NCBIfam" id="NF008400">
    <property type="entry name" value="PRK11199.1"/>
    <property type="match status" value="1"/>
</dbReference>
<dbReference type="GO" id="GO:0004106">
    <property type="term" value="F:chorismate mutase activity"/>
    <property type="evidence" value="ECO:0007669"/>
    <property type="project" value="InterPro"/>
</dbReference>
<dbReference type="PROSITE" id="PS51168">
    <property type="entry name" value="CHORISMATE_MUT_2"/>
    <property type="match status" value="1"/>
</dbReference>
<evidence type="ECO:0000259" key="5">
    <source>
        <dbReference type="PROSITE" id="PS51176"/>
    </source>
</evidence>
<dbReference type="PANTHER" id="PTHR21363:SF0">
    <property type="entry name" value="PREPHENATE DEHYDROGENASE [NADP(+)]"/>
    <property type="match status" value="1"/>
</dbReference>
<dbReference type="InterPro" id="IPR011277">
    <property type="entry name" value="CM_T"/>
</dbReference>
<keyword evidence="2" id="KW-0827">Tyrosine biosynthesis</keyword>
<dbReference type="RefSeq" id="WP_007621727.1">
    <property type="nucleotide sequence ID" value="NZ_BAEO01000047.1"/>
</dbReference>
<feature type="domain" description="Chorismate mutase" evidence="4">
    <location>
        <begin position="2"/>
        <end position="93"/>
    </location>
</feature>
<feature type="domain" description="Prephenate/arogenate dehydrogenase" evidence="5">
    <location>
        <begin position="101"/>
        <end position="363"/>
    </location>
</feature>
<dbReference type="PROSITE" id="PS51176">
    <property type="entry name" value="PDH_ADH"/>
    <property type="match status" value="1"/>
</dbReference>
<dbReference type="Gene3D" id="3.40.50.720">
    <property type="entry name" value="NAD(P)-binding Rossmann-like Domain"/>
    <property type="match status" value="1"/>
</dbReference>
<dbReference type="GO" id="GO:0046417">
    <property type="term" value="P:chorismate metabolic process"/>
    <property type="evidence" value="ECO:0007669"/>
    <property type="project" value="InterPro"/>
</dbReference>
<dbReference type="UniPathway" id="UPA00120">
    <property type="reaction ID" value="UER00203"/>
</dbReference>
<dbReference type="UniPathway" id="UPA00122">
    <property type="reaction ID" value="UER00961"/>
</dbReference>
<keyword evidence="2" id="KW-0028">Amino-acid biosynthesis</keyword>
<dbReference type="eggNOG" id="COG0287">
    <property type="taxonomic scope" value="Bacteria"/>
</dbReference>
<dbReference type="InterPro" id="IPR036291">
    <property type="entry name" value="NAD(P)-bd_dom_sf"/>
</dbReference>
<keyword evidence="7" id="KW-1185">Reference proteome</keyword>
<dbReference type="SUPFAM" id="SSF48179">
    <property type="entry name" value="6-phosphogluconate dehydrogenase C-terminal domain-like"/>
    <property type="match status" value="1"/>
</dbReference>
<gene>
    <name evidence="6" type="primary">tyrA</name>
    <name evidence="6" type="ORF">GARC_3170</name>
</gene>
<accession>K6XHI6</accession>
<dbReference type="STRING" id="493475.GARC_3170"/>
<evidence type="ECO:0000313" key="6">
    <source>
        <dbReference type="EMBL" id="GAC20129.1"/>
    </source>
</evidence>
<protein>
    <recommendedName>
        <fullName evidence="2">T-protein</fullName>
    </recommendedName>
</protein>
<dbReference type="InterPro" id="IPR036263">
    <property type="entry name" value="Chorismate_II_sf"/>
</dbReference>
<dbReference type="InterPro" id="IPR003099">
    <property type="entry name" value="Prephen_DH"/>
</dbReference>
<dbReference type="InterPro" id="IPR008244">
    <property type="entry name" value="Chor_mut/prephenate_DH_T"/>
</dbReference>
<proteinExistence type="predicted"/>
<dbReference type="GO" id="GO:0005737">
    <property type="term" value="C:cytoplasm"/>
    <property type="evidence" value="ECO:0007669"/>
    <property type="project" value="UniProtKB-SubCell"/>
</dbReference>
<dbReference type="Pfam" id="PF01817">
    <property type="entry name" value="CM_2"/>
    <property type="match status" value="1"/>
</dbReference>
<reference evidence="6 7" key="1">
    <citation type="journal article" date="2017" name="Antonie Van Leeuwenhoek">
        <title>Rhizobium rhizosphaerae sp. nov., a novel species isolated from rice rhizosphere.</title>
        <authorList>
            <person name="Zhao J.J."/>
            <person name="Zhang J."/>
            <person name="Zhang R.J."/>
            <person name="Zhang C.W."/>
            <person name="Yin H.Q."/>
            <person name="Zhang X.X."/>
        </authorList>
    </citation>
    <scope>NUCLEOTIDE SEQUENCE [LARGE SCALE GENOMIC DNA]</scope>
    <source>
        <strain evidence="6 7">BSs20135</strain>
    </source>
</reference>
<keyword evidence="3" id="KW-0175">Coiled coil</keyword>
<evidence type="ECO:0000256" key="2">
    <source>
        <dbReference type="PIRNR" id="PIRNR001499"/>
    </source>
</evidence>
<dbReference type="GO" id="GO:0006571">
    <property type="term" value="P:tyrosine biosynthetic process"/>
    <property type="evidence" value="ECO:0007669"/>
    <property type="project" value="UniProtKB-UniPathway"/>
</dbReference>
<dbReference type="InterPro" id="IPR002701">
    <property type="entry name" value="CM_II_prokaryot"/>
</dbReference>
<name>K6XHI6_9ALTE</name>
<dbReference type="Proteomes" id="UP000006327">
    <property type="component" value="Unassembled WGS sequence"/>
</dbReference>
<dbReference type="Pfam" id="PF20463">
    <property type="entry name" value="PDH_C"/>
    <property type="match status" value="1"/>
</dbReference>
<dbReference type="OrthoDB" id="6198144at2"/>
<dbReference type="InterPro" id="IPR008927">
    <property type="entry name" value="6-PGluconate_DH-like_C_sf"/>
</dbReference>
<dbReference type="InterPro" id="IPR050812">
    <property type="entry name" value="Preph/Arog_dehydrog"/>
</dbReference>
<dbReference type="eggNOG" id="COG1605">
    <property type="taxonomic scope" value="Bacteria"/>
</dbReference>
<dbReference type="GO" id="GO:0004665">
    <property type="term" value="F:prephenate dehydrogenase (NADP+) activity"/>
    <property type="evidence" value="ECO:0007669"/>
    <property type="project" value="InterPro"/>
</dbReference>
<keyword evidence="2" id="KW-0520">NAD</keyword>
<dbReference type="PANTHER" id="PTHR21363">
    <property type="entry name" value="PREPHENATE DEHYDROGENASE"/>
    <property type="match status" value="1"/>
</dbReference>
<dbReference type="SUPFAM" id="SSF48600">
    <property type="entry name" value="Chorismate mutase II"/>
    <property type="match status" value="1"/>
</dbReference>
<evidence type="ECO:0000259" key="4">
    <source>
        <dbReference type="PROSITE" id="PS51168"/>
    </source>
</evidence>
<feature type="coiled-coil region" evidence="3">
    <location>
        <begin position="8"/>
        <end position="35"/>
    </location>
</feature>
<dbReference type="GO" id="GO:0070403">
    <property type="term" value="F:NAD+ binding"/>
    <property type="evidence" value="ECO:0007669"/>
    <property type="project" value="InterPro"/>
</dbReference>
<dbReference type="InterPro" id="IPR046826">
    <property type="entry name" value="PDH_N"/>
</dbReference>
<dbReference type="AlphaFoldDB" id="K6XHI6"/>
<evidence type="ECO:0000256" key="1">
    <source>
        <dbReference type="ARBA" id="ARBA00023002"/>
    </source>
</evidence>
<dbReference type="Pfam" id="PF02153">
    <property type="entry name" value="PDH_N"/>
    <property type="match status" value="1"/>
</dbReference>
<dbReference type="NCBIfam" id="TIGR01799">
    <property type="entry name" value="CM_T"/>
    <property type="match status" value="1"/>
</dbReference>
<dbReference type="GO" id="GO:0008977">
    <property type="term" value="F:prephenate dehydrogenase (NAD+) activity"/>
    <property type="evidence" value="ECO:0007669"/>
    <property type="project" value="InterPro"/>
</dbReference>
<dbReference type="InterPro" id="IPR046825">
    <property type="entry name" value="PDH_C"/>
</dbReference>
<dbReference type="EMBL" id="BAEO01000047">
    <property type="protein sequence ID" value="GAC20129.1"/>
    <property type="molecule type" value="Genomic_DNA"/>
</dbReference>
<dbReference type="InterPro" id="IPR036979">
    <property type="entry name" value="CM_dom_sf"/>
</dbReference>
<comment type="caution">
    <text evidence="6">The sequence shown here is derived from an EMBL/GenBank/DDBJ whole genome shotgun (WGS) entry which is preliminary data.</text>
</comment>
<organism evidence="6 7">
    <name type="scientific">Paraglaciecola arctica BSs20135</name>
    <dbReference type="NCBI Taxonomy" id="493475"/>
    <lineage>
        <taxon>Bacteria</taxon>
        <taxon>Pseudomonadati</taxon>
        <taxon>Pseudomonadota</taxon>
        <taxon>Gammaproteobacteria</taxon>
        <taxon>Alteromonadales</taxon>
        <taxon>Alteromonadaceae</taxon>
        <taxon>Paraglaciecola</taxon>
    </lineage>
</organism>
<keyword evidence="2" id="KW-0057">Aromatic amino acid biosynthesis</keyword>
<keyword evidence="1 2" id="KW-0560">Oxidoreductase</keyword>
<keyword evidence="2" id="KW-0413">Isomerase</keyword>
<comment type="subcellular location">
    <subcellularLocation>
        <location evidence="2">Cytoplasm</location>
    </subcellularLocation>
</comment>
<dbReference type="Gene3D" id="1.20.59.10">
    <property type="entry name" value="Chorismate mutase"/>
    <property type="match status" value="1"/>
</dbReference>
<comment type="pathway">
    <text evidence="2">Metabolic intermediate biosynthesis; prephenate biosynthesis; prephenate from chorismate: step 1/1.</text>
</comment>
<keyword evidence="2" id="KW-0963">Cytoplasm</keyword>
<sequence>MPVSPNDLNQLRQQIDEIDSQLVELLAKRAKVTAQVGKYKSQVGLPIYVPEREAELIAKRRAQAEQQNVSPVLVEDLLRRIMRESYHTQNVDYLCTNPNIKKIVVIGGAGALGRIFVDMFERSGFSVQLLEKDDWPNADSILSDAGLVLVAVPIKLTESIISKLTNLPLDCILVDITSTKQKPLAAMMAAHKGPVLGLHPMFGPDVPSLVKQVVVVCHGRHPEQYEWLLQQIRIWGGILQQTSAKEHDDAMVFIQVMRHFCSFVFGSHLAGENPDLQQLISLSSPIYRLELAMVGRLFAQDPVLYADIIFDNKDSLAVLTEFSVKFNQALALIESNNKGEFIKQFFKIGSWFGDYSKQCLVNSRKLLLKADDDRSLSEDV</sequence>
<dbReference type="SMART" id="SM00830">
    <property type="entry name" value="CM_2"/>
    <property type="match status" value="1"/>
</dbReference>
<dbReference type="Gene3D" id="1.10.3660.10">
    <property type="entry name" value="6-phosphogluconate dehydrogenase C-terminal like domain"/>
    <property type="match status" value="1"/>
</dbReference>
<dbReference type="SUPFAM" id="SSF51735">
    <property type="entry name" value="NAD(P)-binding Rossmann-fold domains"/>
    <property type="match status" value="1"/>
</dbReference>
<comment type="pathway">
    <text evidence="2">Amino-acid biosynthesis; L-tyrosine biosynthesis; (4-hydroxyphenyl)pyruvate from prephenate (NAD(+) route): step 1/1.</text>
</comment>
<evidence type="ECO:0000313" key="7">
    <source>
        <dbReference type="Proteomes" id="UP000006327"/>
    </source>
</evidence>
<evidence type="ECO:0000256" key="3">
    <source>
        <dbReference type="SAM" id="Coils"/>
    </source>
</evidence>
<dbReference type="PIRSF" id="PIRSF001499">
    <property type="entry name" value="Chor_mut_pdh_Tpr"/>
    <property type="match status" value="1"/>
</dbReference>